<proteinExistence type="predicted"/>
<reference evidence="1" key="1">
    <citation type="submission" date="2023-11" db="EMBL/GenBank/DDBJ databases">
        <authorList>
            <person name="Poullet M."/>
        </authorList>
    </citation>
    <scope>NUCLEOTIDE SEQUENCE</scope>
    <source>
        <strain evidence="1">E1834</strain>
    </source>
</reference>
<sequence length="107" mass="12316">MSGDCSSSKRTSLSSFQQPLNSCTNASSDVEQFRINETIRIRESLADLNSKDLRNYFKGVRKLCDDLEAKKEDLEVLFKFIGNNFLLKNNVPLLRMAFFANFFYLSN</sequence>
<comment type="caution">
    <text evidence="1">The sequence shown here is derived from an EMBL/GenBank/DDBJ whole genome shotgun (WGS) entry which is preliminary data.</text>
</comment>
<gene>
    <name evidence="1" type="ORF">MENTE1834_LOCUS16887</name>
</gene>
<protein>
    <submittedName>
        <fullName evidence="1">Uncharacterized protein</fullName>
    </submittedName>
</protein>
<dbReference type="EMBL" id="CAVMJV010000019">
    <property type="protein sequence ID" value="CAK5063956.1"/>
    <property type="molecule type" value="Genomic_DNA"/>
</dbReference>
<evidence type="ECO:0000313" key="2">
    <source>
        <dbReference type="Proteomes" id="UP001497535"/>
    </source>
</evidence>
<evidence type="ECO:0000313" key="1">
    <source>
        <dbReference type="EMBL" id="CAK5063956.1"/>
    </source>
</evidence>
<accession>A0ACB0YUM9</accession>
<organism evidence="1 2">
    <name type="scientific">Meloidogyne enterolobii</name>
    <name type="common">Root-knot nematode worm</name>
    <name type="synonym">Meloidogyne mayaguensis</name>
    <dbReference type="NCBI Taxonomy" id="390850"/>
    <lineage>
        <taxon>Eukaryota</taxon>
        <taxon>Metazoa</taxon>
        <taxon>Ecdysozoa</taxon>
        <taxon>Nematoda</taxon>
        <taxon>Chromadorea</taxon>
        <taxon>Rhabditida</taxon>
        <taxon>Tylenchina</taxon>
        <taxon>Tylenchomorpha</taxon>
        <taxon>Tylenchoidea</taxon>
        <taxon>Meloidogynidae</taxon>
        <taxon>Meloidogyninae</taxon>
        <taxon>Meloidogyne</taxon>
    </lineage>
</organism>
<keyword evidence="2" id="KW-1185">Reference proteome</keyword>
<dbReference type="Proteomes" id="UP001497535">
    <property type="component" value="Unassembled WGS sequence"/>
</dbReference>
<name>A0ACB0YUM9_MELEN</name>